<dbReference type="PANTHER" id="PTHR48095">
    <property type="entry name" value="PYRUVATE CARBOXYLASE SUBUNIT A"/>
    <property type="match status" value="1"/>
</dbReference>
<dbReference type="Pfam" id="PF02785">
    <property type="entry name" value="Biotin_carb_C"/>
    <property type="match status" value="1"/>
</dbReference>
<keyword evidence="1" id="KW-0436">Ligase</keyword>
<evidence type="ECO:0000259" key="5">
    <source>
        <dbReference type="PROSITE" id="PS50979"/>
    </source>
</evidence>
<dbReference type="SUPFAM" id="SSF56059">
    <property type="entry name" value="Glutathione synthetase ATP-binding domain-like"/>
    <property type="match status" value="1"/>
</dbReference>
<dbReference type="PROSITE" id="PS00866">
    <property type="entry name" value="CPSASE_1"/>
    <property type="match status" value="1"/>
</dbReference>
<dbReference type="GO" id="GO:0046872">
    <property type="term" value="F:metal ion binding"/>
    <property type="evidence" value="ECO:0007669"/>
    <property type="project" value="InterPro"/>
</dbReference>
<dbReference type="GO" id="GO:0005524">
    <property type="term" value="F:ATP binding"/>
    <property type="evidence" value="ECO:0007669"/>
    <property type="project" value="UniProtKB-KW"/>
</dbReference>
<sequence>MKKLLVANRGEIAVRIMRAARELGIETVAVCSEADVDALHTRTADHFEIIGPAAANKSYLVIDNVIDAAIRSGADAVHPGYGFLSERAEFAERLAANNLIFVGPSPAAITQMGDKAQAIKAAIAAGVPTIPGSNGPVLGIEDAVIVAARTGYPVAVKASAGGGGRGIRIAGDETELRSVLPVAQAEALSAFGSGEVYLERMIQGAKHIEVQVFGDGENFVHLGERDCSVQRRRQKLIEETPAHGLPGRVREELCAAAVALTAAVRYQGAGTVEFLYEQATGEFFFIEMNTRIQVEHPITEVVTGIDLVAEQLRVAAGEPLSFSQSEISSRGHAIEIRLNAENPDLNFLPSPGTVTSFTMPAGPFVRIDSGFTVGSVVSPYYDSLLAKIIVWGRTRDEALGRARRAIAEIDVQGVNTTADFLNDILQTSEFKSGDYDTTFLETRG</sequence>
<dbReference type="InterPro" id="IPR005481">
    <property type="entry name" value="BC-like_N"/>
</dbReference>
<gene>
    <name evidence="6" type="ORF">UFOPK3204_00631</name>
</gene>
<keyword evidence="2" id="KW-0547">Nucleotide-binding</keyword>
<dbReference type="SUPFAM" id="SSF51246">
    <property type="entry name" value="Rudiment single hybrid motif"/>
    <property type="match status" value="1"/>
</dbReference>
<evidence type="ECO:0000259" key="4">
    <source>
        <dbReference type="PROSITE" id="PS50975"/>
    </source>
</evidence>
<evidence type="ECO:0000313" key="6">
    <source>
        <dbReference type="EMBL" id="CAB4827823.1"/>
    </source>
</evidence>
<protein>
    <submittedName>
        <fullName evidence="6">Unannotated protein</fullName>
    </submittedName>
</protein>
<dbReference type="GO" id="GO:0016874">
    <property type="term" value="F:ligase activity"/>
    <property type="evidence" value="ECO:0007669"/>
    <property type="project" value="UniProtKB-KW"/>
</dbReference>
<dbReference type="InterPro" id="IPR016185">
    <property type="entry name" value="PreATP-grasp_dom_sf"/>
</dbReference>
<dbReference type="Gene3D" id="3.30.470.20">
    <property type="entry name" value="ATP-grasp fold, B domain"/>
    <property type="match status" value="1"/>
</dbReference>
<dbReference type="FunFam" id="3.40.50.20:FF:000010">
    <property type="entry name" value="Propionyl-CoA carboxylase subunit alpha"/>
    <property type="match status" value="1"/>
</dbReference>
<dbReference type="PROSITE" id="PS50975">
    <property type="entry name" value="ATP_GRASP"/>
    <property type="match status" value="1"/>
</dbReference>
<dbReference type="NCBIfam" id="NF006367">
    <property type="entry name" value="PRK08591.1"/>
    <property type="match status" value="1"/>
</dbReference>
<dbReference type="InterPro" id="IPR011054">
    <property type="entry name" value="Rudment_hybrid_motif"/>
</dbReference>
<organism evidence="6">
    <name type="scientific">freshwater metagenome</name>
    <dbReference type="NCBI Taxonomy" id="449393"/>
    <lineage>
        <taxon>unclassified sequences</taxon>
        <taxon>metagenomes</taxon>
        <taxon>ecological metagenomes</taxon>
    </lineage>
</organism>
<dbReference type="SUPFAM" id="SSF52440">
    <property type="entry name" value="PreATP-grasp domain"/>
    <property type="match status" value="1"/>
</dbReference>
<dbReference type="InterPro" id="IPR005482">
    <property type="entry name" value="Biotin_COase_C"/>
</dbReference>
<dbReference type="AlphaFoldDB" id="A0A6J7A4W5"/>
<dbReference type="PROSITE" id="PS50979">
    <property type="entry name" value="BC"/>
    <property type="match status" value="1"/>
</dbReference>
<evidence type="ECO:0000256" key="1">
    <source>
        <dbReference type="ARBA" id="ARBA00022598"/>
    </source>
</evidence>
<keyword evidence="3" id="KW-0067">ATP-binding</keyword>
<feature type="domain" description="ATP-grasp" evidence="4">
    <location>
        <begin position="119"/>
        <end position="316"/>
    </location>
</feature>
<dbReference type="InterPro" id="IPR005479">
    <property type="entry name" value="CPAse_ATP-bd"/>
</dbReference>
<dbReference type="EMBL" id="CAFABK010000020">
    <property type="protein sequence ID" value="CAB4827823.1"/>
    <property type="molecule type" value="Genomic_DNA"/>
</dbReference>
<evidence type="ECO:0000256" key="2">
    <source>
        <dbReference type="ARBA" id="ARBA00022741"/>
    </source>
</evidence>
<dbReference type="SMART" id="SM00878">
    <property type="entry name" value="Biotin_carb_C"/>
    <property type="match status" value="1"/>
</dbReference>
<dbReference type="InterPro" id="IPR011761">
    <property type="entry name" value="ATP-grasp"/>
</dbReference>
<dbReference type="PROSITE" id="PS00867">
    <property type="entry name" value="CPSASE_2"/>
    <property type="match status" value="1"/>
</dbReference>
<proteinExistence type="predicted"/>
<dbReference type="PANTHER" id="PTHR48095:SF2">
    <property type="entry name" value="BIOTIN CARBOXYLASE, CHLOROPLASTIC"/>
    <property type="match status" value="1"/>
</dbReference>
<dbReference type="Pfam" id="PF00289">
    <property type="entry name" value="Biotin_carb_N"/>
    <property type="match status" value="1"/>
</dbReference>
<name>A0A6J7A4W5_9ZZZZ</name>
<dbReference type="Pfam" id="PF02786">
    <property type="entry name" value="CPSase_L_D2"/>
    <property type="match status" value="1"/>
</dbReference>
<reference evidence="6" key="1">
    <citation type="submission" date="2020-05" db="EMBL/GenBank/DDBJ databases">
        <authorList>
            <person name="Chiriac C."/>
            <person name="Salcher M."/>
            <person name="Ghai R."/>
            <person name="Kavagutti S V."/>
        </authorList>
    </citation>
    <scope>NUCLEOTIDE SEQUENCE</scope>
</reference>
<dbReference type="InterPro" id="IPR051602">
    <property type="entry name" value="ACC_Biotin_Carboxylase"/>
</dbReference>
<dbReference type="InterPro" id="IPR011764">
    <property type="entry name" value="Biotin_carboxylation_dom"/>
</dbReference>
<accession>A0A6J7A4W5</accession>
<feature type="domain" description="Biotin carboxylation" evidence="5">
    <location>
        <begin position="1"/>
        <end position="444"/>
    </location>
</feature>
<evidence type="ECO:0000256" key="3">
    <source>
        <dbReference type="ARBA" id="ARBA00022840"/>
    </source>
</evidence>